<evidence type="ECO:0008006" key="4">
    <source>
        <dbReference type="Google" id="ProtNLM"/>
    </source>
</evidence>
<proteinExistence type="predicted"/>
<gene>
    <name evidence="2" type="ORF">D9R08_15540</name>
</gene>
<comment type="caution">
    <text evidence="2">The sequence shown here is derived from an EMBL/GenBank/DDBJ whole genome shotgun (WGS) entry which is preliminary data.</text>
</comment>
<feature type="signal peptide" evidence="1">
    <location>
        <begin position="1"/>
        <end position="18"/>
    </location>
</feature>
<protein>
    <recommendedName>
        <fullName evidence="4">Excinuclease ABC subunit B</fullName>
    </recommendedName>
</protein>
<dbReference type="AlphaFoldDB" id="A0A3L9Y4J0"/>
<evidence type="ECO:0000313" key="3">
    <source>
        <dbReference type="Proteomes" id="UP000281343"/>
    </source>
</evidence>
<accession>A0A3L9Y4J0</accession>
<dbReference type="RefSeq" id="WP_121898983.1">
    <property type="nucleotide sequence ID" value="NZ_RCNT01000008.1"/>
</dbReference>
<dbReference type="Proteomes" id="UP000281343">
    <property type="component" value="Unassembled WGS sequence"/>
</dbReference>
<dbReference type="OrthoDB" id="7679320at2"/>
<name>A0A3L9Y4J0_9RHOB</name>
<dbReference type="EMBL" id="RCNT01000008">
    <property type="protein sequence ID" value="RMA41263.1"/>
    <property type="molecule type" value="Genomic_DNA"/>
</dbReference>
<organism evidence="2 3">
    <name type="scientific">Rhodophyticola porphyridii</name>
    <dbReference type="NCBI Taxonomy" id="1852017"/>
    <lineage>
        <taxon>Bacteria</taxon>
        <taxon>Pseudomonadati</taxon>
        <taxon>Pseudomonadota</taxon>
        <taxon>Alphaproteobacteria</taxon>
        <taxon>Rhodobacterales</taxon>
        <taxon>Roseobacteraceae</taxon>
        <taxon>Rhodophyticola</taxon>
    </lineage>
</organism>
<keyword evidence="1" id="KW-0732">Signal</keyword>
<reference evidence="2 3" key="1">
    <citation type="submission" date="2018-10" db="EMBL/GenBank/DDBJ databases">
        <authorList>
            <person name="Jung H.S."/>
            <person name="Jeon C.O."/>
        </authorList>
    </citation>
    <scope>NUCLEOTIDE SEQUENCE [LARGE SCALE GENOMIC DNA]</scope>
    <source>
        <strain evidence="2 3">MA-7-27</strain>
    </source>
</reference>
<evidence type="ECO:0000256" key="1">
    <source>
        <dbReference type="SAM" id="SignalP"/>
    </source>
</evidence>
<feature type="chain" id="PRO_5017967934" description="Excinuclease ABC subunit B" evidence="1">
    <location>
        <begin position="19"/>
        <end position="146"/>
    </location>
</feature>
<sequence length="146" mass="15995">MRCLLMIAVLLLPLPALAWDVGRDGPRCTLTHRTPETTIRLTYDPGLPEYTISLTRPGAPWPRAPIFALRFDGAQPNMISTSRHMLSDGDRQLMVTDRGFGNVLDGLQFNDMATAIVGDEILRIPLDGAAPEVADFRACRAPLPIG</sequence>
<keyword evidence="3" id="KW-1185">Reference proteome</keyword>
<evidence type="ECO:0000313" key="2">
    <source>
        <dbReference type="EMBL" id="RMA41263.1"/>
    </source>
</evidence>